<accession>A0A3E2GS64</accession>
<comment type="caution">
    <text evidence="4">The sequence shown here is derived from an EMBL/GenBank/DDBJ whole genome shotgun (WGS) entry which is preliminary data.</text>
</comment>
<protein>
    <recommendedName>
        <fullName evidence="3">DUF6594 domain-containing protein</fullName>
    </recommendedName>
</protein>
<evidence type="ECO:0000313" key="4">
    <source>
        <dbReference type="EMBL" id="RFU23838.1"/>
    </source>
</evidence>
<keyword evidence="2" id="KW-1133">Transmembrane helix</keyword>
<feature type="transmembrane region" description="Helical" evidence="2">
    <location>
        <begin position="237"/>
        <end position="257"/>
    </location>
</feature>
<feature type="transmembrane region" description="Helical" evidence="2">
    <location>
        <begin position="209"/>
        <end position="231"/>
    </location>
</feature>
<feature type="region of interest" description="Disordered" evidence="1">
    <location>
        <begin position="1"/>
        <end position="57"/>
    </location>
</feature>
<keyword evidence="2" id="KW-0812">Transmembrane</keyword>
<keyword evidence="5" id="KW-1185">Reference proteome</keyword>
<evidence type="ECO:0000313" key="5">
    <source>
        <dbReference type="Proteomes" id="UP000258309"/>
    </source>
</evidence>
<proteinExistence type="predicted"/>
<organism evidence="4 5">
    <name type="scientific">Scytalidium lignicola</name>
    <name type="common">Hyphomycete</name>
    <dbReference type="NCBI Taxonomy" id="5539"/>
    <lineage>
        <taxon>Eukaryota</taxon>
        <taxon>Fungi</taxon>
        <taxon>Dikarya</taxon>
        <taxon>Ascomycota</taxon>
        <taxon>Pezizomycotina</taxon>
        <taxon>Leotiomycetes</taxon>
        <taxon>Leotiomycetes incertae sedis</taxon>
        <taxon>Scytalidium</taxon>
    </lineage>
</organism>
<dbReference type="InterPro" id="IPR046529">
    <property type="entry name" value="DUF6594"/>
</dbReference>
<evidence type="ECO:0000256" key="2">
    <source>
        <dbReference type="SAM" id="Phobius"/>
    </source>
</evidence>
<dbReference type="OMA" id="ECHENSP"/>
<dbReference type="Pfam" id="PF20237">
    <property type="entry name" value="DUF6594"/>
    <property type="match status" value="1"/>
</dbReference>
<reference evidence="4 5" key="1">
    <citation type="submission" date="2018-05" db="EMBL/GenBank/DDBJ databases">
        <title>Draft genome sequence of Scytalidium lignicola DSM 105466, a ubiquitous saprotrophic fungus.</title>
        <authorList>
            <person name="Buettner E."/>
            <person name="Gebauer A.M."/>
            <person name="Hofrichter M."/>
            <person name="Liers C."/>
            <person name="Kellner H."/>
        </authorList>
    </citation>
    <scope>NUCLEOTIDE SEQUENCE [LARGE SCALE GENOMIC DNA]</scope>
    <source>
        <strain evidence="4 5">DSM 105466</strain>
    </source>
</reference>
<evidence type="ECO:0000256" key="1">
    <source>
        <dbReference type="SAM" id="MobiDB-lite"/>
    </source>
</evidence>
<sequence length="289" mass="31921">MEPDMELGIQDREDEVVSAPGKDLEHQDTTRSPNTPTVPRISPAPLQSEGGNDTDDLHAFHQRYASPSLNATPLSLSQEVFLLETMYLNNVVYARAKLLKHPIILHNGRQEGDGKYQDPRAVKDYHYWRSSANQIPQLLDSSSACDPLAKKLAMLECAECHENSPSKELERFQQEVFRQCTLEPNTSKRTSLGVLVEEGLKKARKRSLFVSRLTMALFGGVALIAPMLIMTLHTTKLTVLLTTSLFVVAVAVILAWWMEDAQSKDIIAATAAYAAVLVVFVGTGTTLTG</sequence>
<dbReference type="EMBL" id="NCSJ02000587">
    <property type="protein sequence ID" value="RFU23838.1"/>
    <property type="molecule type" value="Genomic_DNA"/>
</dbReference>
<dbReference type="OrthoDB" id="3546297at2759"/>
<feature type="domain" description="DUF6594" evidence="3">
    <location>
        <begin position="119"/>
        <end position="278"/>
    </location>
</feature>
<keyword evidence="2" id="KW-0472">Membrane</keyword>
<dbReference type="AlphaFoldDB" id="A0A3E2GS64"/>
<evidence type="ECO:0000259" key="3">
    <source>
        <dbReference type="Pfam" id="PF20237"/>
    </source>
</evidence>
<gene>
    <name evidence="4" type="ORF">B7463_g12502</name>
</gene>
<feature type="transmembrane region" description="Helical" evidence="2">
    <location>
        <begin position="266"/>
        <end position="287"/>
    </location>
</feature>
<feature type="non-terminal residue" evidence="4">
    <location>
        <position position="289"/>
    </location>
</feature>
<feature type="non-terminal residue" evidence="4">
    <location>
        <position position="1"/>
    </location>
</feature>
<name>A0A3E2GS64_SCYLI</name>
<dbReference type="Proteomes" id="UP000258309">
    <property type="component" value="Unassembled WGS sequence"/>
</dbReference>